<feature type="compositionally biased region" description="Basic and acidic residues" evidence="1">
    <location>
        <begin position="256"/>
        <end position="268"/>
    </location>
</feature>
<reference evidence="2 3" key="2">
    <citation type="submission" date="2018-11" db="EMBL/GenBank/DDBJ databases">
        <authorList>
            <consortium name="Pathogen Informatics"/>
        </authorList>
    </citation>
    <scope>NUCLEOTIDE SEQUENCE [LARGE SCALE GENOMIC DNA]</scope>
</reference>
<organism evidence="3 4">
    <name type="scientific">Toxocara canis</name>
    <name type="common">Canine roundworm</name>
    <dbReference type="NCBI Taxonomy" id="6265"/>
    <lineage>
        <taxon>Eukaryota</taxon>
        <taxon>Metazoa</taxon>
        <taxon>Ecdysozoa</taxon>
        <taxon>Nematoda</taxon>
        <taxon>Chromadorea</taxon>
        <taxon>Rhabditida</taxon>
        <taxon>Spirurina</taxon>
        <taxon>Ascaridomorpha</taxon>
        <taxon>Ascaridoidea</taxon>
        <taxon>Toxocaridae</taxon>
        <taxon>Toxocara</taxon>
    </lineage>
</organism>
<feature type="compositionally biased region" description="Polar residues" evidence="1">
    <location>
        <begin position="55"/>
        <end position="66"/>
    </location>
</feature>
<evidence type="ECO:0000313" key="4">
    <source>
        <dbReference type="WBParaSite" id="TCNE_0001487001-mRNA-1"/>
    </source>
</evidence>
<dbReference type="Gene3D" id="4.10.1110.10">
    <property type="entry name" value="AN1-like Zinc finger"/>
    <property type="match status" value="1"/>
</dbReference>
<dbReference type="AlphaFoldDB" id="A0A183V2A0"/>
<feature type="compositionally biased region" description="Basic and acidic residues" evidence="1">
    <location>
        <begin position="1"/>
        <end position="21"/>
    </location>
</feature>
<evidence type="ECO:0000313" key="3">
    <source>
        <dbReference type="Proteomes" id="UP000050794"/>
    </source>
</evidence>
<dbReference type="WBParaSite" id="TCNE_0001487001-mRNA-1">
    <property type="protein sequence ID" value="TCNE_0001487001-mRNA-1"/>
    <property type="gene ID" value="TCNE_0001487001"/>
</dbReference>
<feature type="compositionally biased region" description="Polar residues" evidence="1">
    <location>
        <begin position="282"/>
        <end position="296"/>
    </location>
</feature>
<evidence type="ECO:0000256" key="1">
    <source>
        <dbReference type="SAM" id="MobiDB-lite"/>
    </source>
</evidence>
<reference evidence="4" key="1">
    <citation type="submission" date="2016-06" db="UniProtKB">
        <authorList>
            <consortium name="WormBaseParasite"/>
        </authorList>
    </citation>
    <scope>IDENTIFICATION</scope>
</reference>
<gene>
    <name evidence="2" type="ORF">TCNE_LOCUS14870</name>
</gene>
<accession>A0A183V2A0</accession>
<proteinExistence type="predicted"/>
<dbReference type="SUPFAM" id="SSF118310">
    <property type="entry name" value="AN1-like Zinc finger"/>
    <property type="match status" value="1"/>
</dbReference>
<evidence type="ECO:0000313" key="2">
    <source>
        <dbReference type="EMBL" id="VDM46191.1"/>
    </source>
</evidence>
<protein>
    <submittedName>
        <fullName evidence="4">AN1-type domain-containing protein</fullName>
    </submittedName>
</protein>
<dbReference type="Proteomes" id="UP000050794">
    <property type="component" value="Unassembled WGS sequence"/>
</dbReference>
<keyword evidence="3" id="KW-1185">Reference proteome</keyword>
<dbReference type="InterPro" id="IPR035896">
    <property type="entry name" value="AN1-like_Znf"/>
</dbReference>
<name>A0A183V2A0_TOXCA</name>
<feature type="compositionally biased region" description="Polar residues" evidence="1">
    <location>
        <begin position="74"/>
        <end position="83"/>
    </location>
</feature>
<dbReference type="EMBL" id="UYWY01022500">
    <property type="protein sequence ID" value="VDM46191.1"/>
    <property type="molecule type" value="Genomic_DNA"/>
</dbReference>
<sequence length="408" mass="45749">MGKSKEEKRDDNINPEHEQKPRMQHPLTASREELQSRSNALIPRKSAEEGAENMPANNSPSDSAPTGSPERGANSGTADTSKNSAKRRVINECRRPLTSPTGRSPIAPDDFAIYIASPSRSKSKKGKSKRGNSEINDVYVQAVETGDTDDMATLSSLGMGSKSIVWVVVKPVTGNNDREEIAALLRMSQSLSTLRHIIRSMPSVDVDYGKNTSPEYSEAELFVSKEKEHELMRQRMKMLKERRRKRNPNSVLLLEKTAKEEYEEDKTRSPSTKSPPVLPNKAVQSPSGEQKSTGVLSDTNVNLVDVSPVSPKLLTYDPVPITARELALFFDPPESLEELKIINDEMFDPPTNEQQLEKIREEVRNTRCGICRAKLPIAMREMRCCCDLVYCRRHRNPQDHRLANTHLS</sequence>
<feature type="region of interest" description="Disordered" evidence="1">
    <location>
        <begin position="239"/>
        <end position="296"/>
    </location>
</feature>
<feature type="region of interest" description="Disordered" evidence="1">
    <location>
        <begin position="1"/>
        <end position="110"/>
    </location>
</feature>